<proteinExistence type="inferred from homology"/>
<dbReference type="NCBIfam" id="NF001905">
    <property type="entry name" value="PRK00654.2-4"/>
    <property type="match status" value="1"/>
</dbReference>
<dbReference type="InterPro" id="IPR013534">
    <property type="entry name" value="Starch_synth_cat_dom"/>
</dbReference>
<dbReference type="NCBIfam" id="TIGR02095">
    <property type="entry name" value="glgA"/>
    <property type="match status" value="1"/>
</dbReference>
<dbReference type="Proteomes" id="UP000631114">
    <property type="component" value="Unassembled WGS sequence"/>
</dbReference>
<keyword evidence="14" id="KW-1185">Reference proteome</keyword>
<keyword evidence="9" id="KW-0175">Coiled coil</keyword>
<dbReference type="PANTHER" id="PTHR46083:SF2">
    <property type="entry name" value="STARCH SYNTHASE 4, CHLOROPLASTIC_AMYLOPLASTIC-RELATED"/>
    <property type="match status" value="1"/>
</dbReference>
<dbReference type="GO" id="GO:0019252">
    <property type="term" value="P:starch biosynthetic process"/>
    <property type="evidence" value="ECO:0007669"/>
    <property type="project" value="UniProtKB-UniPathway"/>
</dbReference>
<comment type="caution">
    <text evidence="13">The sequence shown here is derived from an EMBL/GenBank/DDBJ whole genome shotgun (WGS) entry which is preliminary data.</text>
</comment>
<evidence type="ECO:0000256" key="5">
    <source>
        <dbReference type="ARBA" id="ARBA00022676"/>
    </source>
</evidence>
<feature type="coiled-coil region" evidence="9">
    <location>
        <begin position="430"/>
        <end position="457"/>
    </location>
</feature>
<evidence type="ECO:0000256" key="3">
    <source>
        <dbReference type="ARBA" id="ARBA00010281"/>
    </source>
</evidence>
<comment type="catalytic activity">
    <reaction evidence="1">
        <text>[(1-&gt;4)-alpha-D-glucosyl](n) + ADP-alpha-D-glucose = [(1-&gt;4)-alpha-D-glucosyl](n+1) + ADP + H(+)</text>
        <dbReference type="Rhea" id="RHEA:18189"/>
        <dbReference type="Rhea" id="RHEA-COMP:9584"/>
        <dbReference type="Rhea" id="RHEA-COMP:9587"/>
        <dbReference type="ChEBI" id="CHEBI:15378"/>
        <dbReference type="ChEBI" id="CHEBI:15444"/>
        <dbReference type="ChEBI" id="CHEBI:57498"/>
        <dbReference type="ChEBI" id="CHEBI:456216"/>
        <dbReference type="EC" id="2.4.1.21"/>
    </reaction>
</comment>
<evidence type="ECO:0000313" key="13">
    <source>
        <dbReference type="EMBL" id="KAF9587844.1"/>
    </source>
</evidence>
<evidence type="ECO:0000256" key="7">
    <source>
        <dbReference type="ARBA" id="ARBA00022922"/>
    </source>
</evidence>
<protein>
    <recommendedName>
        <fullName evidence="4">starch synthase</fullName>
        <ecNumber evidence="4">2.4.1.21</ecNumber>
    </recommendedName>
</protein>
<dbReference type="SUPFAM" id="SSF53756">
    <property type="entry name" value="UDP-Glycosyltransferase/glycogen phosphorylase"/>
    <property type="match status" value="1"/>
</dbReference>
<feature type="domain" description="Glycosyl transferase family 1" evidence="11">
    <location>
        <begin position="826"/>
        <end position="983"/>
    </location>
</feature>
<dbReference type="UniPathway" id="UPA00152"/>
<dbReference type="InterPro" id="IPR011835">
    <property type="entry name" value="GS/SS"/>
</dbReference>
<organism evidence="13 14">
    <name type="scientific">Coptis chinensis</name>
    <dbReference type="NCBI Taxonomy" id="261450"/>
    <lineage>
        <taxon>Eukaryota</taxon>
        <taxon>Viridiplantae</taxon>
        <taxon>Streptophyta</taxon>
        <taxon>Embryophyta</taxon>
        <taxon>Tracheophyta</taxon>
        <taxon>Spermatophyta</taxon>
        <taxon>Magnoliopsida</taxon>
        <taxon>Ranunculales</taxon>
        <taxon>Ranunculaceae</taxon>
        <taxon>Coptidoideae</taxon>
        <taxon>Coptis</taxon>
    </lineage>
</organism>
<keyword evidence="7" id="KW-0750">Starch biosynthesis</keyword>
<evidence type="ECO:0000256" key="8">
    <source>
        <dbReference type="ARBA" id="ARBA00022946"/>
    </source>
</evidence>
<feature type="coiled-coil region" evidence="9">
    <location>
        <begin position="367"/>
        <end position="401"/>
    </location>
</feature>
<dbReference type="HAMAP" id="MF_00484">
    <property type="entry name" value="Glycogen_synth"/>
    <property type="match status" value="1"/>
</dbReference>
<dbReference type="EC" id="2.4.1.21" evidence="4"/>
<dbReference type="Gene3D" id="3.40.50.2000">
    <property type="entry name" value="Glycogen Phosphorylase B"/>
    <property type="match status" value="2"/>
</dbReference>
<feature type="compositionally biased region" description="Polar residues" evidence="10">
    <location>
        <begin position="118"/>
        <end position="129"/>
    </location>
</feature>
<feature type="region of interest" description="Disordered" evidence="10">
    <location>
        <begin position="46"/>
        <end position="142"/>
    </location>
</feature>
<keyword evidence="6" id="KW-0808">Transferase</keyword>
<evidence type="ECO:0000256" key="10">
    <source>
        <dbReference type="SAM" id="MobiDB-lite"/>
    </source>
</evidence>
<feature type="compositionally biased region" description="Basic and acidic residues" evidence="10">
    <location>
        <begin position="92"/>
        <end position="117"/>
    </location>
</feature>
<keyword evidence="5" id="KW-0328">Glycosyltransferase</keyword>
<feature type="compositionally biased region" description="Polar residues" evidence="10">
    <location>
        <begin position="61"/>
        <end position="72"/>
    </location>
</feature>
<dbReference type="Pfam" id="PF00534">
    <property type="entry name" value="Glycos_transf_1"/>
    <property type="match status" value="1"/>
</dbReference>
<dbReference type="GO" id="GO:0009011">
    <property type="term" value="F:alpha-1,4-glucan glucosyltransferase (ADP-glucose donor) activity"/>
    <property type="evidence" value="ECO:0007669"/>
    <property type="project" value="UniProtKB-EC"/>
</dbReference>
<accession>A0A835LDJ3</accession>
<dbReference type="Pfam" id="PF08323">
    <property type="entry name" value="Glyco_transf_5"/>
    <property type="match status" value="1"/>
</dbReference>
<gene>
    <name evidence="13" type="ORF">IFM89_006098</name>
</gene>
<dbReference type="EMBL" id="JADFTS010000009">
    <property type="protein sequence ID" value="KAF9587844.1"/>
    <property type="molecule type" value="Genomic_DNA"/>
</dbReference>
<dbReference type="PANTHER" id="PTHR46083">
    <property type="match status" value="1"/>
</dbReference>
<keyword evidence="8" id="KW-0809">Transit peptide</keyword>
<comment type="pathway">
    <text evidence="2">Glycan biosynthesis; starch biosynthesis.</text>
</comment>
<dbReference type="OrthoDB" id="2018403at2759"/>
<evidence type="ECO:0000256" key="6">
    <source>
        <dbReference type="ARBA" id="ARBA00022679"/>
    </source>
</evidence>
<evidence type="ECO:0000256" key="9">
    <source>
        <dbReference type="SAM" id="Coils"/>
    </source>
</evidence>
<dbReference type="InterPro" id="IPR001296">
    <property type="entry name" value="Glyco_trans_1"/>
</dbReference>
<feature type="coiled-coil region" evidence="9">
    <location>
        <begin position="185"/>
        <end position="332"/>
    </location>
</feature>
<sequence>MATFFITHHSWRGLTYNHSNARLPTSSPRLILTSCKIRQRNLSFRNKRQQAKKVSPGQLPVNESFQSSCENNTDADGETADSPSENISDESTEVKSDIERTSSSREISIDEDFRSNDRSLNVKSSTVDHTSSSQQESTSSDERVIDVIAKSMDGADFVGPTILEEAKFKVLTTANAYILLLNQARVRALEDLDKILIEKEALQEDVNSLEMRLAETDARIKVAAQEKIHVELLESQLEKLKSELSKKGVTEGIDEKNIVSNKDNGSFNSLSKELRLLRKENMSLKDDIRVLQEQLSNVNETDKRVIALESERVSLQATLKNLESKLVVAQDDLLKLSPLKLECKDLWEKVGSLQELLNKAAKQADEAISVLQQNHELRKKVDSLEESLEEAKLHLSSSKKMQQYDGLMQQKIRHLEESLQRSDEEIHSHVQLYQESVKEFQDVLNNLKEESKRKALEKPVIDMPWEFWSRILLMIDGWFLEKKISSNDAELLGEMAWKRDTRIYDAYLACKNKNETEIVATFLRLISSPTSQGLHIIHIAAEMAPVGGLGDVVSGLGKALQKKGHLVEIVIPKYDCMQYDRVTDLRALDMVLESYFDGRLFKNKVWVGVVEGLPVYFIEPQHPAKFFWRGQIYGEHDDFKRFSYFSRAALELILQAGKKPDILHCHDWQTAFVAPLYWDIYAPKGLNSARICFTCHNFEYQGSAPASELASCGLDVSQLNRPDRMQDNSAHDRVNPVKGAVVFSNIVTTVSPTYAQEVRTAEGGRGLHTTLNSYSKKFVGVLNGIDTDSWDPSTDDFLKVQYNADDPQGKLENKEALRKKLKLSSADSTQPLVGCITRLVPQKGVHLIRHAIYRTLELGGQFVLLGSSPVEHIQREFEGIAKQFQSHPHIRLILKFDEALSHSIYAASDMFVIPSIFEPCGLTQMISMRYGAVPIARKTGGLNDSVFDVDDDTIPLNFRNGFTFVTADEQGANSALERAFNHYRKSSESWQQLVQRNMKIDFSWDSSASQYTDLYEKSVARAKSSKRA</sequence>
<comment type="similarity">
    <text evidence="3">Belongs to the glycosyltransferase 1 family. Bacterial/plant glycogen synthase subfamily.</text>
</comment>
<evidence type="ECO:0000313" key="14">
    <source>
        <dbReference type="Proteomes" id="UP000631114"/>
    </source>
</evidence>
<name>A0A835LDJ3_9MAGN</name>
<evidence type="ECO:0000256" key="2">
    <source>
        <dbReference type="ARBA" id="ARBA00004727"/>
    </source>
</evidence>
<dbReference type="AlphaFoldDB" id="A0A835LDJ3"/>
<reference evidence="13 14" key="1">
    <citation type="submission" date="2020-10" db="EMBL/GenBank/DDBJ databases">
        <title>The Coptis chinensis genome and diversification of protoberbering-type alkaloids.</title>
        <authorList>
            <person name="Wang B."/>
            <person name="Shu S."/>
            <person name="Song C."/>
            <person name="Liu Y."/>
        </authorList>
    </citation>
    <scope>NUCLEOTIDE SEQUENCE [LARGE SCALE GENOMIC DNA]</scope>
    <source>
        <strain evidence="13">HL-2020</strain>
        <tissue evidence="13">Leaf</tissue>
    </source>
</reference>
<evidence type="ECO:0000256" key="1">
    <source>
        <dbReference type="ARBA" id="ARBA00001478"/>
    </source>
</evidence>
<feature type="domain" description="Starch synthase catalytic" evidence="12">
    <location>
        <begin position="535"/>
        <end position="772"/>
    </location>
</feature>
<evidence type="ECO:0000259" key="11">
    <source>
        <dbReference type="Pfam" id="PF00534"/>
    </source>
</evidence>
<dbReference type="FunFam" id="3.40.50.2000:FF:000260">
    <property type="entry name" value="Starch synthase, chloroplastic/amyloplastic"/>
    <property type="match status" value="1"/>
</dbReference>
<evidence type="ECO:0000256" key="4">
    <source>
        <dbReference type="ARBA" id="ARBA00012588"/>
    </source>
</evidence>
<evidence type="ECO:0000259" key="12">
    <source>
        <dbReference type="Pfam" id="PF08323"/>
    </source>
</evidence>
<dbReference type="CDD" id="cd03791">
    <property type="entry name" value="GT5_Glycogen_synthase_DULL1-like"/>
    <property type="match status" value="1"/>
</dbReference>
<dbReference type="GO" id="GO:0004373">
    <property type="term" value="F:alpha-1,4-glucan glucosyltransferase (UDP-glucose donor) activity"/>
    <property type="evidence" value="ECO:0007669"/>
    <property type="project" value="InterPro"/>
</dbReference>